<feature type="transmembrane region" description="Helical" evidence="1">
    <location>
        <begin position="125"/>
        <end position="145"/>
    </location>
</feature>
<dbReference type="InterPro" id="IPR022051">
    <property type="entry name" value="DUF3611"/>
</dbReference>
<keyword evidence="3" id="KW-1185">Reference proteome</keyword>
<name>A0A850RCN9_9GAMM</name>
<evidence type="ECO:0000313" key="3">
    <source>
        <dbReference type="Proteomes" id="UP000592294"/>
    </source>
</evidence>
<sequence>MIQLIAYPITVSMGSSVLPRCNFSAPAASIKLDIHHSDATTVPAYSSPALYTKHRSRGFVMDAILSKPWLPVEPERLSKQFSRLGWLGFWIQFALLAVPLLLLAYVLLMRSPDSAQRIGIDLSNYLSYGSLLIMVFTTFWFFRYTRIGKHIADPARRPDRASVEQTLWVGLWASGAGIAFSMLLLFSAAGRMLFILLATPQTGLMISSGLGGDPAQSISAMDAISLTSLLVILSAELIVLGLSVWLLFLTTRSAPVAPATTV</sequence>
<dbReference type="EMBL" id="JABZEO010000004">
    <property type="protein sequence ID" value="NVZ09002.1"/>
    <property type="molecule type" value="Genomic_DNA"/>
</dbReference>
<gene>
    <name evidence="2" type="ORF">HW932_06980</name>
</gene>
<evidence type="ECO:0000313" key="2">
    <source>
        <dbReference type="EMBL" id="NVZ09002.1"/>
    </source>
</evidence>
<evidence type="ECO:0000256" key="1">
    <source>
        <dbReference type="SAM" id="Phobius"/>
    </source>
</evidence>
<keyword evidence="1" id="KW-0812">Transmembrane</keyword>
<accession>A0A850RCN9</accession>
<keyword evidence="1" id="KW-0472">Membrane</keyword>
<dbReference type="Proteomes" id="UP000592294">
    <property type="component" value="Unassembled WGS sequence"/>
</dbReference>
<feature type="transmembrane region" description="Helical" evidence="1">
    <location>
        <begin position="84"/>
        <end position="105"/>
    </location>
</feature>
<dbReference type="Pfam" id="PF12263">
    <property type="entry name" value="DUF3611"/>
    <property type="match status" value="1"/>
</dbReference>
<comment type="caution">
    <text evidence="2">The sequence shown here is derived from an EMBL/GenBank/DDBJ whole genome shotgun (WGS) entry which is preliminary data.</text>
</comment>
<dbReference type="AlphaFoldDB" id="A0A850RCN9"/>
<dbReference type="RefSeq" id="WP_176975778.1">
    <property type="nucleotide sequence ID" value="NZ_JABZEO010000004.1"/>
</dbReference>
<feature type="transmembrane region" description="Helical" evidence="1">
    <location>
        <begin position="192"/>
        <end position="211"/>
    </location>
</feature>
<keyword evidence="1" id="KW-1133">Transmembrane helix</keyword>
<feature type="transmembrane region" description="Helical" evidence="1">
    <location>
        <begin position="166"/>
        <end position="186"/>
    </location>
</feature>
<organism evidence="2 3">
    <name type="scientific">Allochromatium humboldtianum</name>
    <dbReference type="NCBI Taxonomy" id="504901"/>
    <lineage>
        <taxon>Bacteria</taxon>
        <taxon>Pseudomonadati</taxon>
        <taxon>Pseudomonadota</taxon>
        <taxon>Gammaproteobacteria</taxon>
        <taxon>Chromatiales</taxon>
        <taxon>Chromatiaceae</taxon>
        <taxon>Allochromatium</taxon>
    </lineage>
</organism>
<proteinExistence type="predicted"/>
<protein>
    <submittedName>
        <fullName evidence="2">DUF3611 family protein</fullName>
    </submittedName>
</protein>
<reference evidence="2 3" key="1">
    <citation type="submission" date="2020-06" db="EMBL/GenBank/DDBJ databases">
        <title>Whole-genome sequence of Allochromatium humboldtianum DSM 21881, type strain.</title>
        <authorList>
            <person name="Kyndt J.A."/>
            <person name="Meyer T.E."/>
        </authorList>
    </citation>
    <scope>NUCLEOTIDE SEQUENCE [LARGE SCALE GENOMIC DNA]</scope>
    <source>
        <strain evidence="2 3">DSM 21881</strain>
    </source>
</reference>
<feature type="transmembrane region" description="Helical" evidence="1">
    <location>
        <begin position="223"/>
        <end position="248"/>
    </location>
</feature>